<dbReference type="Proteomes" id="UP000318590">
    <property type="component" value="Unassembled WGS sequence"/>
</dbReference>
<dbReference type="SFLD" id="SFLDS00003">
    <property type="entry name" value="Haloacid_Dehalogenase"/>
    <property type="match status" value="1"/>
</dbReference>
<feature type="active site" description="Nucleophile" evidence="10">
    <location>
        <position position="8"/>
    </location>
</feature>
<dbReference type="GO" id="GO:0005975">
    <property type="term" value="P:carbohydrate metabolic process"/>
    <property type="evidence" value="ECO:0007669"/>
    <property type="project" value="InterPro"/>
</dbReference>
<dbReference type="InterPro" id="IPR023198">
    <property type="entry name" value="PGP-like_dom2"/>
</dbReference>
<dbReference type="GO" id="GO:0008967">
    <property type="term" value="F:phosphoglycolate phosphatase activity"/>
    <property type="evidence" value="ECO:0007669"/>
    <property type="project" value="UniProtKB-UniRule"/>
</dbReference>
<dbReference type="InterPro" id="IPR036412">
    <property type="entry name" value="HAD-like_sf"/>
</dbReference>
<dbReference type="GO" id="GO:0006281">
    <property type="term" value="P:DNA repair"/>
    <property type="evidence" value="ECO:0007669"/>
    <property type="project" value="TreeGrafter"/>
</dbReference>
<proteinExistence type="inferred from homology"/>
<dbReference type="AlphaFoldDB" id="A0A547Q6Q2"/>
<dbReference type="InterPro" id="IPR037512">
    <property type="entry name" value="PGPase_prok"/>
</dbReference>
<dbReference type="PANTHER" id="PTHR43434">
    <property type="entry name" value="PHOSPHOGLYCOLATE PHOSPHATASE"/>
    <property type="match status" value="1"/>
</dbReference>
<accession>A0A547Q6Q2</accession>
<organism evidence="11 12">
    <name type="scientific">Palleronia caenipelagi</name>
    <dbReference type="NCBI Taxonomy" id="2489174"/>
    <lineage>
        <taxon>Bacteria</taxon>
        <taxon>Pseudomonadati</taxon>
        <taxon>Pseudomonadota</taxon>
        <taxon>Alphaproteobacteria</taxon>
        <taxon>Rhodobacterales</taxon>
        <taxon>Roseobacteraceae</taxon>
        <taxon>Palleronia</taxon>
    </lineage>
</organism>
<comment type="pathway">
    <text evidence="3 10">Organic acid metabolism; glycolate biosynthesis; glycolate from 2-phosphoglycolate: step 1/1.</text>
</comment>
<dbReference type="InterPro" id="IPR041492">
    <property type="entry name" value="HAD_2"/>
</dbReference>
<evidence type="ECO:0000313" key="12">
    <source>
        <dbReference type="Proteomes" id="UP000318590"/>
    </source>
</evidence>
<protein>
    <recommendedName>
        <fullName evidence="5 10">Phosphoglycolate phosphatase</fullName>
        <shortName evidence="10">PGP</shortName>
        <shortName evidence="10">PGPase</shortName>
        <ecNumber evidence="5 10">3.1.3.18</ecNumber>
    </recommendedName>
</protein>
<dbReference type="NCBIfam" id="TIGR01549">
    <property type="entry name" value="HAD-SF-IA-v1"/>
    <property type="match status" value="1"/>
</dbReference>
<keyword evidence="12" id="KW-1185">Reference proteome</keyword>
<dbReference type="Gene3D" id="3.40.50.1000">
    <property type="entry name" value="HAD superfamily/HAD-like"/>
    <property type="match status" value="1"/>
</dbReference>
<comment type="similarity">
    <text evidence="4 10">Belongs to the HAD-like hydrolase superfamily. CbbY/CbbZ/Gph/YieH family.</text>
</comment>
<comment type="caution">
    <text evidence="11">The sequence shown here is derived from an EMBL/GenBank/DDBJ whole genome shotgun (WGS) entry which is preliminary data.</text>
</comment>
<evidence type="ECO:0000256" key="4">
    <source>
        <dbReference type="ARBA" id="ARBA00006171"/>
    </source>
</evidence>
<dbReference type="InterPro" id="IPR023214">
    <property type="entry name" value="HAD_sf"/>
</dbReference>
<feature type="binding site" evidence="10">
    <location>
        <position position="8"/>
    </location>
    <ligand>
        <name>Mg(2+)</name>
        <dbReference type="ChEBI" id="CHEBI:18420"/>
    </ligand>
</feature>
<comment type="catalytic activity">
    <reaction evidence="1 10">
        <text>2-phosphoglycolate + H2O = glycolate + phosphate</text>
        <dbReference type="Rhea" id="RHEA:14369"/>
        <dbReference type="ChEBI" id="CHEBI:15377"/>
        <dbReference type="ChEBI" id="CHEBI:29805"/>
        <dbReference type="ChEBI" id="CHEBI:43474"/>
        <dbReference type="ChEBI" id="CHEBI:58033"/>
        <dbReference type="EC" id="3.1.3.18"/>
    </reaction>
</comment>
<dbReference type="RefSeq" id="WP_142834055.1">
    <property type="nucleotide sequence ID" value="NZ_VFSV01000008.1"/>
</dbReference>
<evidence type="ECO:0000256" key="10">
    <source>
        <dbReference type="HAMAP-Rule" id="MF_00495"/>
    </source>
</evidence>
<dbReference type="SFLD" id="SFLDG01129">
    <property type="entry name" value="C1.5:_HAD__Beta-PGM__Phosphata"/>
    <property type="match status" value="1"/>
</dbReference>
<comment type="function">
    <text evidence="10">Specifically catalyzes the dephosphorylation of 2-phosphoglycolate. Is involved in the dissimilation of the intracellular 2-phosphoglycolate formed during the DNA repair of 3'-phosphoglycolate ends, a major class of DNA lesions induced by oxidative stress.</text>
</comment>
<name>A0A547Q6Q2_9RHOB</name>
<dbReference type="Gene3D" id="1.10.150.240">
    <property type="entry name" value="Putative phosphatase, domain 2"/>
    <property type="match status" value="1"/>
</dbReference>
<dbReference type="EMBL" id="VFSV01000008">
    <property type="protein sequence ID" value="TRD22065.1"/>
    <property type="molecule type" value="Genomic_DNA"/>
</dbReference>
<dbReference type="Pfam" id="PF13419">
    <property type="entry name" value="HAD_2"/>
    <property type="match status" value="1"/>
</dbReference>
<dbReference type="EC" id="3.1.3.18" evidence="5 10"/>
<evidence type="ECO:0000313" key="11">
    <source>
        <dbReference type="EMBL" id="TRD22065.1"/>
    </source>
</evidence>
<comment type="cofactor">
    <cofactor evidence="2 10">
        <name>Mg(2+)</name>
        <dbReference type="ChEBI" id="CHEBI:18420"/>
    </cofactor>
</comment>
<evidence type="ECO:0000256" key="9">
    <source>
        <dbReference type="ARBA" id="ARBA00023277"/>
    </source>
</evidence>
<evidence type="ECO:0000256" key="7">
    <source>
        <dbReference type="ARBA" id="ARBA00022801"/>
    </source>
</evidence>
<keyword evidence="7 10" id="KW-0378">Hydrolase</keyword>
<dbReference type="GO" id="GO:0005829">
    <property type="term" value="C:cytosol"/>
    <property type="evidence" value="ECO:0007669"/>
    <property type="project" value="TreeGrafter"/>
</dbReference>
<dbReference type="InterPro" id="IPR050155">
    <property type="entry name" value="HAD-like_hydrolase_sf"/>
</dbReference>
<dbReference type="HAMAP" id="MF_00495">
    <property type="entry name" value="GPH_hydrolase_bact"/>
    <property type="match status" value="1"/>
</dbReference>
<keyword evidence="9 10" id="KW-0119">Carbohydrate metabolism</keyword>
<sequence>MTRAVVFDLDGTLIDSVPDLHVAVNRMLADAGKSPLTLAEVMAFVGNGIPNLVKCAMEAREIPMGDHGAMIAAMLGHYARDPVTLTRIYDGVPETLSTLRGEGYRLGVCTNKSYTPTLQILTALNLDSLFDVVIGGDSLPVRKPDPAPLHASFRALGASGVFVGDSEVDAETGQRAMVPFALYTRGYRKTPVEALPHDAVFDDFAQLPQILQRLTAA</sequence>
<dbReference type="SUPFAM" id="SSF56784">
    <property type="entry name" value="HAD-like"/>
    <property type="match status" value="1"/>
</dbReference>
<dbReference type="InterPro" id="IPR006439">
    <property type="entry name" value="HAD-SF_hydro_IA"/>
</dbReference>
<evidence type="ECO:0000256" key="1">
    <source>
        <dbReference type="ARBA" id="ARBA00000830"/>
    </source>
</evidence>
<dbReference type="OrthoDB" id="9793014at2"/>
<keyword evidence="6 10" id="KW-0479">Metal-binding</keyword>
<feature type="binding site" evidence="10">
    <location>
        <position position="165"/>
    </location>
    <ligand>
        <name>Mg(2+)</name>
        <dbReference type="ChEBI" id="CHEBI:18420"/>
    </ligand>
</feature>
<evidence type="ECO:0000256" key="6">
    <source>
        <dbReference type="ARBA" id="ARBA00022723"/>
    </source>
</evidence>
<dbReference type="NCBIfam" id="TIGR01449">
    <property type="entry name" value="PGP_bact"/>
    <property type="match status" value="1"/>
</dbReference>
<evidence type="ECO:0000256" key="2">
    <source>
        <dbReference type="ARBA" id="ARBA00001946"/>
    </source>
</evidence>
<dbReference type="GO" id="GO:0046872">
    <property type="term" value="F:metal ion binding"/>
    <property type="evidence" value="ECO:0007669"/>
    <property type="project" value="UniProtKB-KW"/>
</dbReference>
<reference evidence="11 12" key="1">
    <citation type="submission" date="2019-06" db="EMBL/GenBank/DDBJ databases">
        <title>Paenimaribius caenipelagi gen. nov., sp. nov., isolated from a tidal flat.</title>
        <authorList>
            <person name="Yoon J.-H."/>
        </authorList>
    </citation>
    <scope>NUCLEOTIDE SEQUENCE [LARGE SCALE GENOMIC DNA]</scope>
    <source>
        <strain evidence="11 12">JBTF-M29</strain>
    </source>
</reference>
<feature type="binding site" evidence="10">
    <location>
        <position position="10"/>
    </location>
    <ligand>
        <name>Mg(2+)</name>
        <dbReference type="ChEBI" id="CHEBI:18420"/>
    </ligand>
</feature>
<dbReference type="GO" id="GO:0046295">
    <property type="term" value="P:glycolate biosynthetic process"/>
    <property type="evidence" value="ECO:0007669"/>
    <property type="project" value="UniProtKB-UniRule"/>
</dbReference>
<evidence type="ECO:0000256" key="5">
    <source>
        <dbReference type="ARBA" id="ARBA00013078"/>
    </source>
</evidence>
<gene>
    <name evidence="11" type="primary">gph</name>
    <name evidence="11" type="ORF">FEV53_06765</name>
</gene>
<dbReference type="PANTHER" id="PTHR43434:SF1">
    <property type="entry name" value="PHOSPHOGLYCOLATE PHOSPHATASE"/>
    <property type="match status" value="1"/>
</dbReference>
<keyword evidence="8 10" id="KW-0460">Magnesium</keyword>
<evidence type="ECO:0000256" key="3">
    <source>
        <dbReference type="ARBA" id="ARBA00004818"/>
    </source>
</evidence>
<dbReference type="UniPathway" id="UPA00865">
    <property type="reaction ID" value="UER00834"/>
</dbReference>
<evidence type="ECO:0000256" key="8">
    <source>
        <dbReference type="ARBA" id="ARBA00022842"/>
    </source>
</evidence>